<evidence type="ECO:0000256" key="7">
    <source>
        <dbReference type="ARBA" id="ARBA00023034"/>
    </source>
</evidence>
<dbReference type="EMBL" id="BNJQ01000007">
    <property type="protein sequence ID" value="GHP04100.1"/>
    <property type="molecule type" value="Genomic_DNA"/>
</dbReference>
<dbReference type="Gene3D" id="3.30.1380.20">
    <property type="entry name" value="Trafficking protein particle complex subunit 3"/>
    <property type="match status" value="1"/>
</dbReference>
<dbReference type="InterPro" id="IPR007194">
    <property type="entry name" value="TRAPP_component"/>
</dbReference>
<protein>
    <recommendedName>
        <fullName evidence="8">Trafficking protein particle complex subunit</fullName>
    </recommendedName>
</protein>
<reference evidence="9" key="1">
    <citation type="submission" date="2020-10" db="EMBL/GenBank/DDBJ databases">
        <title>Unveiling of a novel bifunctional photoreceptor, Dualchrome1, isolated from a cosmopolitan green alga.</title>
        <authorList>
            <person name="Suzuki S."/>
            <person name="Kawachi M."/>
        </authorList>
    </citation>
    <scope>NUCLEOTIDE SEQUENCE</scope>
    <source>
        <strain evidence="9">NIES 2893</strain>
    </source>
</reference>
<dbReference type="AlphaFoldDB" id="A0A830HE72"/>
<dbReference type="GO" id="GO:0005783">
    <property type="term" value="C:endoplasmic reticulum"/>
    <property type="evidence" value="ECO:0007669"/>
    <property type="project" value="UniProtKB-SubCell"/>
</dbReference>
<dbReference type="PANTHER" id="PTHR13048">
    <property type="entry name" value="TRAFFICKING PROTEIN PARTICLE COMPLEX SUBUNIT 3"/>
    <property type="match status" value="1"/>
</dbReference>
<evidence type="ECO:0000313" key="10">
    <source>
        <dbReference type="Proteomes" id="UP000660262"/>
    </source>
</evidence>
<keyword evidence="6 8" id="KW-0931">ER-Golgi transport</keyword>
<comment type="subunit">
    <text evidence="8">Homodimer.</text>
</comment>
<dbReference type="SUPFAM" id="SSF111126">
    <property type="entry name" value="Ligand-binding domain in the NO signalling and Golgi transport"/>
    <property type="match status" value="1"/>
</dbReference>
<dbReference type="Proteomes" id="UP000660262">
    <property type="component" value="Unassembled WGS sequence"/>
</dbReference>
<evidence type="ECO:0000256" key="6">
    <source>
        <dbReference type="ARBA" id="ARBA00022892"/>
    </source>
</evidence>
<evidence type="ECO:0000313" key="9">
    <source>
        <dbReference type="EMBL" id="GHP04100.1"/>
    </source>
</evidence>
<dbReference type="InterPro" id="IPR024096">
    <property type="entry name" value="NO_sig/Golgi_transp_ligand-bd"/>
</dbReference>
<gene>
    <name evidence="9" type="ORF">PPROV_000285400</name>
</gene>
<evidence type="ECO:0000256" key="2">
    <source>
        <dbReference type="ARBA" id="ARBA00004240"/>
    </source>
</evidence>
<evidence type="ECO:0000256" key="1">
    <source>
        <dbReference type="ARBA" id="ARBA00004222"/>
    </source>
</evidence>
<evidence type="ECO:0000256" key="4">
    <source>
        <dbReference type="ARBA" id="ARBA00022448"/>
    </source>
</evidence>
<keyword evidence="10" id="KW-1185">Reference proteome</keyword>
<dbReference type="OrthoDB" id="10262857at2759"/>
<comment type="caution">
    <text evidence="9">The sequence shown here is derived from an EMBL/GenBank/DDBJ whole genome shotgun (WGS) entry which is preliminary data.</text>
</comment>
<keyword evidence="7 8" id="KW-0333">Golgi apparatus</keyword>
<comment type="subcellular location">
    <subcellularLocation>
        <location evidence="2">Endoplasmic reticulum</location>
    </subcellularLocation>
    <subcellularLocation>
        <location evidence="1 8">Golgi apparatus</location>
        <location evidence="1 8">cis-Golgi network</location>
    </subcellularLocation>
</comment>
<name>A0A830HE72_9CHLO</name>
<dbReference type="CDD" id="cd14942">
    <property type="entry name" value="TRAPPC3_bet3"/>
    <property type="match status" value="1"/>
</dbReference>
<keyword evidence="5" id="KW-0256">Endoplasmic reticulum</keyword>
<evidence type="ECO:0000256" key="8">
    <source>
        <dbReference type="PIRNR" id="PIRNR018293"/>
    </source>
</evidence>
<sequence length="194" mass="20905">MSARGASNAPRGSQLPAQEKVSNELFTLTYGAMVRQLLHDFETVEEVNAELDAMGARIGSRLVDDFLANAQGVRCADFKSAADSVARVGFRSLLGVTARVGAWSETSDAGSGPSACSIYFEENPITDFVELPRGLEELSYCNVLCGVIRGALEQIGMHVTVVVVKDMLKGADGNELRLTLKEHAAETYPFKDDD</sequence>
<evidence type="ECO:0000256" key="3">
    <source>
        <dbReference type="ARBA" id="ARBA00006218"/>
    </source>
</evidence>
<dbReference type="GO" id="GO:0030008">
    <property type="term" value="C:TRAPP complex"/>
    <property type="evidence" value="ECO:0007669"/>
    <property type="project" value="InterPro"/>
</dbReference>
<evidence type="ECO:0000256" key="5">
    <source>
        <dbReference type="ARBA" id="ARBA00022824"/>
    </source>
</evidence>
<keyword evidence="4 8" id="KW-0813">Transport</keyword>
<dbReference type="PIRSF" id="PIRSF018293">
    <property type="entry name" value="TRAPP_I_complex_Bet3"/>
    <property type="match status" value="1"/>
</dbReference>
<dbReference type="InterPro" id="IPR016721">
    <property type="entry name" value="Bet3"/>
</dbReference>
<proteinExistence type="inferred from homology"/>
<dbReference type="GO" id="GO:0048193">
    <property type="term" value="P:Golgi vesicle transport"/>
    <property type="evidence" value="ECO:0007669"/>
    <property type="project" value="InterPro"/>
</dbReference>
<dbReference type="Pfam" id="PF04051">
    <property type="entry name" value="TRAPP"/>
    <property type="match status" value="1"/>
</dbReference>
<accession>A0A830HE72</accession>
<dbReference type="GO" id="GO:0005794">
    <property type="term" value="C:Golgi apparatus"/>
    <property type="evidence" value="ECO:0007669"/>
    <property type="project" value="UniProtKB-SubCell"/>
</dbReference>
<comment type="function">
    <text evidence="8">May play a role in vesicular transport from endoplasmic reticulum to Golgi.</text>
</comment>
<organism evidence="9 10">
    <name type="scientific">Pycnococcus provasolii</name>
    <dbReference type="NCBI Taxonomy" id="41880"/>
    <lineage>
        <taxon>Eukaryota</taxon>
        <taxon>Viridiplantae</taxon>
        <taxon>Chlorophyta</taxon>
        <taxon>Pseudoscourfieldiophyceae</taxon>
        <taxon>Pseudoscourfieldiales</taxon>
        <taxon>Pycnococcaceae</taxon>
        <taxon>Pycnococcus</taxon>
    </lineage>
</organism>
<comment type="similarity">
    <text evidence="3 8">Belongs to the TRAPP small subunits family. BET3 subfamily.</text>
</comment>